<accession>A0AAV9CLK7</accession>
<keyword evidence="3" id="KW-1185">Reference proteome</keyword>
<reference evidence="2" key="2">
    <citation type="submission" date="2023-06" db="EMBL/GenBank/DDBJ databases">
        <authorList>
            <person name="Ma L."/>
            <person name="Liu K.-W."/>
            <person name="Li Z."/>
            <person name="Hsiao Y.-Y."/>
            <person name="Qi Y."/>
            <person name="Fu T."/>
            <person name="Tang G."/>
            <person name="Zhang D."/>
            <person name="Sun W.-H."/>
            <person name="Liu D.-K."/>
            <person name="Li Y."/>
            <person name="Chen G.-Z."/>
            <person name="Liu X.-D."/>
            <person name="Liao X.-Y."/>
            <person name="Jiang Y.-T."/>
            <person name="Yu X."/>
            <person name="Hao Y."/>
            <person name="Huang J."/>
            <person name="Zhao X.-W."/>
            <person name="Ke S."/>
            <person name="Chen Y.-Y."/>
            <person name="Wu W.-L."/>
            <person name="Hsu J.-L."/>
            <person name="Lin Y.-F."/>
            <person name="Huang M.-D."/>
            <person name="Li C.-Y."/>
            <person name="Huang L."/>
            <person name="Wang Z.-W."/>
            <person name="Zhao X."/>
            <person name="Zhong W.-Y."/>
            <person name="Peng D.-H."/>
            <person name="Ahmad S."/>
            <person name="Lan S."/>
            <person name="Zhang J.-S."/>
            <person name="Tsai W.-C."/>
            <person name="Van De Peer Y."/>
            <person name="Liu Z.-J."/>
        </authorList>
    </citation>
    <scope>NUCLEOTIDE SEQUENCE</scope>
    <source>
        <strain evidence="2">CP</strain>
        <tissue evidence="2">Leaves</tissue>
    </source>
</reference>
<feature type="region of interest" description="Disordered" evidence="1">
    <location>
        <begin position="47"/>
        <end position="70"/>
    </location>
</feature>
<dbReference type="Proteomes" id="UP001180020">
    <property type="component" value="Unassembled WGS sequence"/>
</dbReference>
<comment type="caution">
    <text evidence="2">The sequence shown here is derived from an EMBL/GenBank/DDBJ whole genome shotgun (WGS) entry which is preliminary data.</text>
</comment>
<sequence length="156" mass="18240">MDPTLQYPLNRNDDVVIRKSGNYYVPSYWDDFFISFDLLRRCSGDEDPSSETSAEASDRDDRPIRFSPTKIKNRDLQSTVQETLCLFLETCERLLDEYPNLGPGKRNRVDFNAAKILKNRWVNTGKAIVGDIFRYRIDLFMVGLHRRNMARINLKP</sequence>
<gene>
    <name evidence="2" type="primary">SUVH2</name>
    <name evidence="2" type="ORF">QJS10_CPB18g01973</name>
</gene>
<reference evidence="2" key="1">
    <citation type="journal article" date="2023" name="Nat. Commun.">
        <title>Diploid and tetraploid genomes of Acorus and the evolution of monocots.</title>
        <authorList>
            <person name="Ma L."/>
            <person name="Liu K.W."/>
            <person name="Li Z."/>
            <person name="Hsiao Y.Y."/>
            <person name="Qi Y."/>
            <person name="Fu T."/>
            <person name="Tang G.D."/>
            <person name="Zhang D."/>
            <person name="Sun W.H."/>
            <person name="Liu D.K."/>
            <person name="Li Y."/>
            <person name="Chen G.Z."/>
            <person name="Liu X.D."/>
            <person name="Liao X.Y."/>
            <person name="Jiang Y.T."/>
            <person name="Yu X."/>
            <person name="Hao Y."/>
            <person name="Huang J."/>
            <person name="Zhao X.W."/>
            <person name="Ke S."/>
            <person name="Chen Y.Y."/>
            <person name="Wu W.L."/>
            <person name="Hsu J.L."/>
            <person name="Lin Y.F."/>
            <person name="Huang M.D."/>
            <person name="Li C.Y."/>
            <person name="Huang L."/>
            <person name="Wang Z.W."/>
            <person name="Zhao X."/>
            <person name="Zhong W.Y."/>
            <person name="Peng D.H."/>
            <person name="Ahmad S."/>
            <person name="Lan S."/>
            <person name="Zhang J.S."/>
            <person name="Tsai W.C."/>
            <person name="Van de Peer Y."/>
            <person name="Liu Z.J."/>
        </authorList>
    </citation>
    <scope>NUCLEOTIDE SEQUENCE</scope>
    <source>
        <strain evidence="2">CP</strain>
    </source>
</reference>
<name>A0AAV9CLK7_ACOCL</name>
<dbReference type="AlphaFoldDB" id="A0AAV9CLK7"/>
<dbReference type="EMBL" id="JAUJYO010000018">
    <property type="protein sequence ID" value="KAK1289128.1"/>
    <property type="molecule type" value="Genomic_DNA"/>
</dbReference>
<protein>
    <submittedName>
        <fullName evidence="2">SUVH2</fullName>
    </submittedName>
</protein>
<organism evidence="2 3">
    <name type="scientific">Acorus calamus</name>
    <name type="common">Sweet flag</name>
    <dbReference type="NCBI Taxonomy" id="4465"/>
    <lineage>
        <taxon>Eukaryota</taxon>
        <taxon>Viridiplantae</taxon>
        <taxon>Streptophyta</taxon>
        <taxon>Embryophyta</taxon>
        <taxon>Tracheophyta</taxon>
        <taxon>Spermatophyta</taxon>
        <taxon>Magnoliopsida</taxon>
        <taxon>Liliopsida</taxon>
        <taxon>Acoraceae</taxon>
        <taxon>Acorus</taxon>
    </lineage>
</organism>
<evidence type="ECO:0000313" key="2">
    <source>
        <dbReference type="EMBL" id="KAK1289128.1"/>
    </source>
</evidence>
<proteinExistence type="predicted"/>
<evidence type="ECO:0000313" key="3">
    <source>
        <dbReference type="Proteomes" id="UP001180020"/>
    </source>
</evidence>
<evidence type="ECO:0000256" key="1">
    <source>
        <dbReference type="SAM" id="MobiDB-lite"/>
    </source>
</evidence>